<protein>
    <submittedName>
        <fullName evidence="1">Uncharacterized protein</fullName>
    </submittedName>
</protein>
<proteinExistence type="predicted"/>
<organism evidence="1 2">
    <name type="scientific">Chenopodium quinoa</name>
    <name type="common">Quinoa</name>
    <dbReference type="NCBI Taxonomy" id="63459"/>
    <lineage>
        <taxon>Eukaryota</taxon>
        <taxon>Viridiplantae</taxon>
        <taxon>Streptophyta</taxon>
        <taxon>Embryophyta</taxon>
        <taxon>Tracheophyta</taxon>
        <taxon>Spermatophyta</taxon>
        <taxon>Magnoliopsida</taxon>
        <taxon>eudicotyledons</taxon>
        <taxon>Gunneridae</taxon>
        <taxon>Pentapetalae</taxon>
        <taxon>Caryophyllales</taxon>
        <taxon>Chenopodiaceae</taxon>
        <taxon>Chenopodioideae</taxon>
        <taxon>Atripliceae</taxon>
        <taxon>Chenopodium</taxon>
    </lineage>
</organism>
<evidence type="ECO:0000313" key="1">
    <source>
        <dbReference type="EnsemblPlants" id="AUR62006763-RA:cds"/>
    </source>
</evidence>
<accession>A0A803L4H4</accession>
<dbReference type="AlphaFoldDB" id="A0A803L4H4"/>
<evidence type="ECO:0000313" key="2">
    <source>
        <dbReference type="Proteomes" id="UP000596660"/>
    </source>
</evidence>
<dbReference type="Proteomes" id="UP000596660">
    <property type="component" value="Unplaced"/>
</dbReference>
<reference evidence="1" key="2">
    <citation type="submission" date="2021-03" db="UniProtKB">
        <authorList>
            <consortium name="EnsemblPlants"/>
        </authorList>
    </citation>
    <scope>IDENTIFICATION</scope>
</reference>
<name>A0A803L4H4_CHEQI</name>
<dbReference type="EnsemblPlants" id="AUR62006763-RA">
    <property type="protein sequence ID" value="AUR62006763-RA:cds"/>
    <property type="gene ID" value="AUR62006763"/>
</dbReference>
<keyword evidence="2" id="KW-1185">Reference proteome</keyword>
<sequence length="465" mass="52750">MSLPCKRHSDGSEKVVEEEKARGCLMKIVDYIQEYDMLEDGECGSQKESLTGRYCQNIDLVELGHGVRVTGSPGKFEGMLCLYADSFTMSPPHGVSASNNEEPKHHKHFEELSNHKFQWELYKGVKILHPPIKQGPNLCAFAAVVKQLDYNLRLLYSNASKGFSLPEDVCIFDHKKWKNDLKNQYPARKSRWKPIDLLVEAKTRGIPLWNHGIHAIQFAKMIKCSDKDRNNHLKQLLKSFPVIGVVPVYPTYNVDGSDVYVKGGSARTERIINTKGMEVEQPAYHAVVLVDSREIEDILYIAYQNSEGVSEKSMCDHGISWMEADLIKEIVYGCSLPPIHPPSVLQSKHQIDSVLAKFEIVGKGLSSSQEVFRKGQNVIDQITKSRLVIRDDELLSLNSKLQEYITRIRHIAQTMKNFFDKYEGIQKNAMAGFSDIPRLLEACGDVDVIEEYATKLQQLHQNTLL</sequence>
<dbReference type="Gramene" id="AUR62006763-RA">
    <property type="protein sequence ID" value="AUR62006763-RA:cds"/>
    <property type="gene ID" value="AUR62006763"/>
</dbReference>
<reference evidence="1" key="1">
    <citation type="journal article" date="2017" name="Nature">
        <title>The genome of Chenopodium quinoa.</title>
        <authorList>
            <person name="Jarvis D.E."/>
            <person name="Ho Y.S."/>
            <person name="Lightfoot D.J."/>
            <person name="Schmoeckel S.M."/>
            <person name="Li B."/>
            <person name="Borm T.J.A."/>
            <person name="Ohyanagi H."/>
            <person name="Mineta K."/>
            <person name="Michell C.T."/>
            <person name="Saber N."/>
            <person name="Kharbatia N.M."/>
            <person name="Rupper R.R."/>
            <person name="Sharp A.R."/>
            <person name="Dally N."/>
            <person name="Boughton B.A."/>
            <person name="Woo Y.H."/>
            <person name="Gao G."/>
            <person name="Schijlen E.G.W.M."/>
            <person name="Guo X."/>
            <person name="Momin A.A."/>
            <person name="Negrao S."/>
            <person name="Al-Babili S."/>
            <person name="Gehring C."/>
            <person name="Roessner U."/>
            <person name="Jung C."/>
            <person name="Murphy K."/>
            <person name="Arold S.T."/>
            <person name="Gojobori T."/>
            <person name="van der Linden C.G."/>
            <person name="van Loo E.N."/>
            <person name="Jellen E.N."/>
            <person name="Maughan P.J."/>
            <person name="Tester M."/>
        </authorList>
    </citation>
    <scope>NUCLEOTIDE SEQUENCE [LARGE SCALE GENOMIC DNA]</scope>
    <source>
        <strain evidence="1">cv. PI 614886</strain>
    </source>
</reference>